<organism evidence="2 3">
    <name type="scientific">Kordiimonas pumila</name>
    <dbReference type="NCBI Taxonomy" id="2161677"/>
    <lineage>
        <taxon>Bacteria</taxon>
        <taxon>Pseudomonadati</taxon>
        <taxon>Pseudomonadota</taxon>
        <taxon>Alphaproteobacteria</taxon>
        <taxon>Kordiimonadales</taxon>
        <taxon>Kordiimonadaceae</taxon>
        <taxon>Kordiimonas</taxon>
    </lineage>
</organism>
<evidence type="ECO:0000259" key="1">
    <source>
        <dbReference type="PROSITE" id="PS51787"/>
    </source>
</evidence>
<comment type="caution">
    <text evidence="2">The sequence shown here is derived from an EMBL/GenBank/DDBJ whole genome shotgun (WGS) entry which is preliminary data.</text>
</comment>
<protein>
    <submittedName>
        <fullName evidence="2">LON peptidase substrate-binding domain-containing protein</fullName>
    </submittedName>
</protein>
<dbReference type="InterPro" id="IPR003111">
    <property type="entry name" value="Lon_prtase_N"/>
</dbReference>
<accession>A0ABV7D5E3</accession>
<keyword evidence="3" id="KW-1185">Reference proteome</keyword>
<proteinExistence type="predicted"/>
<evidence type="ECO:0000313" key="3">
    <source>
        <dbReference type="Proteomes" id="UP001595444"/>
    </source>
</evidence>
<dbReference type="PANTHER" id="PTHR46732:SF8">
    <property type="entry name" value="ATP-DEPENDENT PROTEASE LA (LON) DOMAIN PROTEIN"/>
    <property type="match status" value="1"/>
</dbReference>
<dbReference type="PROSITE" id="PS51787">
    <property type="entry name" value="LON_N"/>
    <property type="match status" value="1"/>
</dbReference>
<dbReference type="PANTHER" id="PTHR46732">
    <property type="entry name" value="ATP-DEPENDENT PROTEASE LA (LON) DOMAIN PROTEIN"/>
    <property type="match status" value="1"/>
</dbReference>
<name>A0ABV7D5E3_9PROT</name>
<dbReference type="EMBL" id="JBHRSL010000007">
    <property type="protein sequence ID" value="MFC3052061.1"/>
    <property type="molecule type" value="Genomic_DNA"/>
</dbReference>
<dbReference type="SMART" id="SM00464">
    <property type="entry name" value="LON"/>
    <property type="match status" value="1"/>
</dbReference>
<evidence type="ECO:0000313" key="2">
    <source>
        <dbReference type="EMBL" id="MFC3052061.1"/>
    </source>
</evidence>
<reference evidence="3" key="1">
    <citation type="journal article" date="2019" name="Int. J. Syst. Evol. Microbiol.">
        <title>The Global Catalogue of Microorganisms (GCM) 10K type strain sequencing project: providing services to taxonomists for standard genome sequencing and annotation.</title>
        <authorList>
            <consortium name="The Broad Institute Genomics Platform"/>
            <consortium name="The Broad Institute Genome Sequencing Center for Infectious Disease"/>
            <person name="Wu L."/>
            <person name="Ma J."/>
        </authorList>
    </citation>
    <scope>NUCLEOTIDE SEQUENCE [LARGE SCALE GENOMIC DNA]</scope>
    <source>
        <strain evidence="3">KCTC 62164</strain>
    </source>
</reference>
<dbReference type="Gene3D" id="2.30.130.40">
    <property type="entry name" value="LON domain-like"/>
    <property type="match status" value="1"/>
</dbReference>
<feature type="domain" description="Lon N-terminal" evidence="1">
    <location>
        <begin position="15"/>
        <end position="209"/>
    </location>
</feature>
<dbReference type="InterPro" id="IPR015947">
    <property type="entry name" value="PUA-like_sf"/>
</dbReference>
<dbReference type="RefSeq" id="WP_194214638.1">
    <property type="nucleotide sequence ID" value="NZ_CP061205.1"/>
</dbReference>
<dbReference type="SUPFAM" id="SSF88697">
    <property type="entry name" value="PUA domain-like"/>
    <property type="match status" value="1"/>
</dbReference>
<dbReference type="Proteomes" id="UP001595444">
    <property type="component" value="Unassembled WGS sequence"/>
</dbReference>
<sequence length="215" mass="24041">MTDSPEITEPLPSVIPVFPLPKAILFPSSNLPLNIFEQRYLKMVEDAWASHKIIGMIQPQKIEEDGTPAQKLYSIGCAGKISHLVKTEDGRYLIRLTGIIRFRIEDELSVTTPYRQVKADWEPFSTDMEPLPEHGCFDRKPLMSVLKGYLDSRGLAADYDGINTAPDGVLINTLSMIIPFSMQEKQALLEAEDTPKRAETLKNLLIMSSANGKAH</sequence>
<dbReference type="Pfam" id="PF02190">
    <property type="entry name" value="LON_substr_bdg"/>
    <property type="match status" value="1"/>
</dbReference>
<dbReference type="InterPro" id="IPR046336">
    <property type="entry name" value="Lon_prtase_N_sf"/>
</dbReference>
<gene>
    <name evidence="2" type="ORF">ACFOKA_09095</name>
</gene>